<dbReference type="GO" id="GO:0015276">
    <property type="term" value="F:ligand-gated monoatomic ion channel activity"/>
    <property type="evidence" value="ECO:0007669"/>
    <property type="project" value="InterPro"/>
</dbReference>
<feature type="disulfide bond" evidence="15">
    <location>
        <begin position="755"/>
        <end position="813"/>
    </location>
</feature>
<dbReference type="Pfam" id="PF00060">
    <property type="entry name" value="Lig_chan"/>
    <property type="match status" value="1"/>
</dbReference>
<keyword evidence="3" id="KW-0813">Transport</keyword>
<keyword evidence="10" id="KW-0325">Glycoprotein</keyword>
<keyword evidence="15" id="KW-1015">Disulfide bond</keyword>
<dbReference type="InterPro" id="IPR001508">
    <property type="entry name" value="Iono_Glu_rcpt_met"/>
</dbReference>
<gene>
    <name evidence="20" type="primary">GRIK3</name>
    <name evidence="20" type="ORF">T05_8916</name>
</gene>
<evidence type="ECO:0000259" key="19">
    <source>
        <dbReference type="SMART" id="SM00918"/>
    </source>
</evidence>
<evidence type="ECO:0000256" key="4">
    <source>
        <dbReference type="ARBA" id="ARBA00022475"/>
    </source>
</evidence>
<keyword evidence="21" id="KW-1185">Reference proteome</keyword>
<keyword evidence="4" id="KW-1003">Cell membrane</keyword>
<feature type="transmembrane region" description="Helical" evidence="16">
    <location>
        <begin position="828"/>
        <end position="848"/>
    </location>
</feature>
<evidence type="ECO:0000256" key="10">
    <source>
        <dbReference type="ARBA" id="ARBA00023180"/>
    </source>
</evidence>
<evidence type="ECO:0000256" key="2">
    <source>
        <dbReference type="ARBA" id="ARBA00008685"/>
    </source>
</evidence>
<dbReference type="OrthoDB" id="5984008at2759"/>
<dbReference type="AlphaFoldDB" id="A0A0V0UC21"/>
<dbReference type="GO" id="GO:0005886">
    <property type="term" value="C:plasma membrane"/>
    <property type="evidence" value="ECO:0007669"/>
    <property type="project" value="UniProtKB-SubCell"/>
</dbReference>
<proteinExistence type="inferred from homology"/>
<keyword evidence="12" id="KW-0407">Ion channel</keyword>
<evidence type="ECO:0000256" key="17">
    <source>
        <dbReference type="SAM" id="SignalP"/>
    </source>
</evidence>
<evidence type="ECO:0000256" key="15">
    <source>
        <dbReference type="PIRSR" id="PIRSR601508-3"/>
    </source>
</evidence>
<dbReference type="FunFam" id="3.40.190.10:FF:000024">
    <property type="entry name" value="Glutamate receptor, ionotropic, delta 1"/>
    <property type="match status" value="1"/>
</dbReference>
<feature type="domain" description="Ionotropic glutamate receptor L-glutamate and glycine-binding" evidence="19">
    <location>
        <begin position="416"/>
        <end position="477"/>
    </location>
</feature>
<dbReference type="SUPFAM" id="SSF81324">
    <property type="entry name" value="Voltage-gated potassium channels"/>
    <property type="match status" value="1"/>
</dbReference>
<comment type="similarity">
    <text evidence="2">Belongs to the glutamate-gated ion channel (TC 1.A.10.1) family.</text>
</comment>
<dbReference type="SMART" id="SM00918">
    <property type="entry name" value="Lig_chan-Glu_bd"/>
    <property type="match status" value="1"/>
</dbReference>
<keyword evidence="6 16" id="KW-1133">Transmembrane helix</keyword>
<dbReference type="PANTHER" id="PTHR18966">
    <property type="entry name" value="IONOTROPIC GLUTAMATE RECEPTOR"/>
    <property type="match status" value="1"/>
</dbReference>
<feature type="signal peptide" evidence="17">
    <location>
        <begin position="1"/>
        <end position="32"/>
    </location>
</feature>
<sequence length="885" mass="103370">MPNFDNYCFFNMKRNLLLLITFVLFGLKEIDTVNSCQIGIFKSRENKTQWSVLIFREMMHYLMPNAELSIIDIDSDNNYETKKMDFVITFAHNNSIIKSAVLEEPAKIPHLKIYTKFWDMDERNLEYFEPSIYSLIFISPLNVLVAAFMDLINFMDSTAVYILYDNKYKDFFKNEAIWKAKINKAVTIQMVETCEEKIHKQMSNLLFNLNGSTYFLHIEQFMKHNLSKWTAISTDTLPYSNSDSYLSLLFSRPKNVQSLNAVDNFLIWIEKSDHLKSLKNNMDEVRTKNFYCHPPHLNIEIAFYYDIASLCLLYFNQTFQNSRTTDDKAKSISVRKELLEALKEMSAKSAFGVYELFKNMAFQMVTLNLYRIREGPDFSRQHLIGNWNSNNRITLFYKSGLSEDIISQNHYRVQPPFIEKYEDENGNWSLRGYCIDLLEMMKEELNFSYELYEAPDKLYGWPNELGRWNGIMSNILQGDADFALASMTVTASREMVIDFTFPHFDLSGYAILLKRGESDESFFKFLTVLELPVWLCTIGSFLFTSFLLWLFDRFSPYSYKNNKEKYKNGPEKREFTFKESLWFCMNSLTPQGGGETPRNFSGRIVAATWWLFGFIIIASYTANLAAFLTVSRIESSITSIDQLAKQYKIKYGVVKDSLAAAYFQRMAEIEQRFYDTWKSMSLNESMNALERIHLAVWDYPVSDHFTNMWRYMQETGLPNNLEEGIEWVLASKSINDGYALIAEASYLRYIEITDCRLQVVGEEFSRRPYALAVQQGSPLKDQFSSLILKLLNQRKLEILKEKWWKNNPRKMNCPNHDSESKGISVTNLGGVFIVILIGIFFSLISLLFEYAYFKRKQKRCFPVTTSATDTSKNGDVHMLNYTKQS</sequence>
<feature type="transmembrane region" description="Helical" evidence="16">
    <location>
        <begin position="607"/>
        <end position="630"/>
    </location>
</feature>
<dbReference type="FunFam" id="3.40.190.10:FF:000160">
    <property type="entry name" value="GLutamate Receptor family (AMPA)"/>
    <property type="match status" value="1"/>
</dbReference>
<evidence type="ECO:0000256" key="11">
    <source>
        <dbReference type="ARBA" id="ARBA00023286"/>
    </source>
</evidence>
<evidence type="ECO:0000256" key="5">
    <source>
        <dbReference type="ARBA" id="ARBA00022692"/>
    </source>
</evidence>
<evidence type="ECO:0000256" key="12">
    <source>
        <dbReference type="ARBA" id="ARBA00023303"/>
    </source>
</evidence>
<evidence type="ECO:0000313" key="20">
    <source>
        <dbReference type="EMBL" id="KRX48131.1"/>
    </source>
</evidence>
<protein>
    <submittedName>
        <fullName evidence="20">Glutamate receptor ionotropic, kainate 3</fullName>
    </submittedName>
</protein>
<evidence type="ECO:0000313" key="21">
    <source>
        <dbReference type="Proteomes" id="UP000055048"/>
    </source>
</evidence>
<evidence type="ECO:0000256" key="8">
    <source>
        <dbReference type="ARBA" id="ARBA00023136"/>
    </source>
</evidence>
<dbReference type="Gene3D" id="1.10.287.70">
    <property type="match status" value="1"/>
</dbReference>
<feature type="binding site" evidence="13">
    <location>
        <position position="488"/>
    </location>
    <ligand>
        <name>L-glutamate</name>
        <dbReference type="ChEBI" id="CHEBI:29985"/>
    </ligand>
</feature>
<evidence type="ECO:0000256" key="6">
    <source>
        <dbReference type="ARBA" id="ARBA00022989"/>
    </source>
</evidence>
<feature type="transmembrane region" description="Helical" evidence="16">
    <location>
        <begin position="531"/>
        <end position="551"/>
    </location>
</feature>
<keyword evidence="17" id="KW-0732">Signal</keyword>
<feature type="domain" description="Ionotropic glutamate receptor C-terminal" evidence="18">
    <location>
        <begin position="410"/>
        <end position="806"/>
    </location>
</feature>
<dbReference type="InterPro" id="IPR015683">
    <property type="entry name" value="Ionotropic_Glu_rcpt"/>
</dbReference>
<dbReference type="EMBL" id="JYDJ01000033">
    <property type="protein sequence ID" value="KRX48131.1"/>
    <property type="molecule type" value="Genomic_DNA"/>
</dbReference>
<feature type="site" description="Crucial to convey clamshell closure to channel opening" evidence="14">
    <location>
        <position position="637"/>
    </location>
</feature>
<feature type="chain" id="PRO_5006870016" evidence="17">
    <location>
        <begin position="33"/>
        <end position="885"/>
    </location>
</feature>
<accession>A0A0V0UC21</accession>
<evidence type="ECO:0000256" key="7">
    <source>
        <dbReference type="ARBA" id="ARBA00023065"/>
    </source>
</evidence>
<dbReference type="Gene3D" id="3.40.190.10">
    <property type="entry name" value="Periplasmic binding protein-like II"/>
    <property type="match status" value="2"/>
</dbReference>
<dbReference type="GO" id="GO:0038023">
    <property type="term" value="F:signaling receptor activity"/>
    <property type="evidence" value="ECO:0007669"/>
    <property type="project" value="InterPro"/>
</dbReference>
<name>A0A0V0UC21_9BILA</name>
<comment type="caution">
    <text evidence="20">The sequence shown here is derived from an EMBL/GenBank/DDBJ whole genome shotgun (WGS) entry which is preliminary data.</text>
</comment>
<dbReference type="SUPFAM" id="SSF53850">
    <property type="entry name" value="Periplasmic binding protein-like II"/>
    <property type="match status" value="1"/>
</dbReference>
<evidence type="ECO:0000256" key="16">
    <source>
        <dbReference type="SAM" id="Phobius"/>
    </source>
</evidence>
<evidence type="ECO:0000256" key="14">
    <source>
        <dbReference type="PIRSR" id="PIRSR601508-2"/>
    </source>
</evidence>
<dbReference type="STRING" id="144512.A0A0V0UC21"/>
<feature type="binding site" evidence="13">
    <location>
        <position position="493"/>
    </location>
    <ligand>
        <name>L-glutamate</name>
        <dbReference type="ChEBI" id="CHEBI:29985"/>
    </ligand>
</feature>
<dbReference type="InterPro" id="IPR019594">
    <property type="entry name" value="Glu/Gly-bd"/>
</dbReference>
<evidence type="ECO:0000256" key="3">
    <source>
        <dbReference type="ARBA" id="ARBA00022448"/>
    </source>
</evidence>
<organism evidence="20 21">
    <name type="scientific">Trichinella murrelli</name>
    <dbReference type="NCBI Taxonomy" id="144512"/>
    <lineage>
        <taxon>Eukaryota</taxon>
        <taxon>Metazoa</taxon>
        <taxon>Ecdysozoa</taxon>
        <taxon>Nematoda</taxon>
        <taxon>Enoplea</taxon>
        <taxon>Dorylaimia</taxon>
        <taxon>Trichinellida</taxon>
        <taxon>Trichinellidae</taxon>
        <taxon>Trichinella</taxon>
    </lineage>
</organism>
<evidence type="ECO:0000259" key="18">
    <source>
        <dbReference type="SMART" id="SM00079"/>
    </source>
</evidence>
<dbReference type="PRINTS" id="PR00177">
    <property type="entry name" value="NMDARECEPTOR"/>
</dbReference>
<dbReference type="SMART" id="SM00079">
    <property type="entry name" value="PBPe"/>
    <property type="match status" value="1"/>
</dbReference>
<keyword evidence="7" id="KW-0406">Ion transport</keyword>
<keyword evidence="9 20" id="KW-0675">Receptor</keyword>
<evidence type="ECO:0000256" key="13">
    <source>
        <dbReference type="PIRSR" id="PIRSR601508-1"/>
    </source>
</evidence>
<reference evidence="20 21" key="1">
    <citation type="submission" date="2015-01" db="EMBL/GenBank/DDBJ databases">
        <title>Evolution of Trichinella species and genotypes.</title>
        <authorList>
            <person name="Korhonen P.K."/>
            <person name="Edoardo P."/>
            <person name="Giuseppe L.R."/>
            <person name="Gasser R.B."/>
        </authorList>
    </citation>
    <scope>NUCLEOTIDE SEQUENCE [LARGE SCALE GENOMIC DNA]</scope>
    <source>
        <strain evidence="20">ISS417</strain>
    </source>
</reference>
<dbReference type="Proteomes" id="UP000055048">
    <property type="component" value="Unassembled WGS sequence"/>
</dbReference>
<comment type="subcellular location">
    <subcellularLocation>
        <location evidence="1">Cell membrane</location>
        <topology evidence="1">Multi-pass membrane protein</topology>
    </subcellularLocation>
</comment>
<feature type="binding site" evidence="13">
    <location>
        <position position="743"/>
    </location>
    <ligand>
        <name>L-glutamate</name>
        <dbReference type="ChEBI" id="CHEBI:29985"/>
    </ligand>
</feature>
<keyword evidence="5 16" id="KW-0812">Transmembrane</keyword>
<dbReference type="FunFam" id="1.10.287.70:FF:000080">
    <property type="entry name" value="Glutamate receptor ionotropic, kainate"/>
    <property type="match status" value="1"/>
</dbReference>
<keyword evidence="11" id="KW-1071">Ligand-gated ion channel</keyword>
<dbReference type="InterPro" id="IPR001320">
    <property type="entry name" value="Iontro_rcpt_C"/>
</dbReference>
<keyword evidence="8 16" id="KW-0472">Membrane</keyword>
<dbReference type="Pfam" id="PF10613">
    <property type="entry name" value="Lig_chan-Glu_bd"/>
    <property type="match status" value="1"/>
</dbReference>
<evidence type="ECO:0000256" key="9">
    <source>
        <dbReference type="ARBA" id="ARBA00023170"/>
    </source>
</evidence>
<evidence type="ECO:0000256" key="1">
    <source>
        <dbReference type="ARBA" id="ARBA00004651"/>
    </source>
</evidence>
<feature type="site" description="Interaction with the cone snail toxin Con-ikot-ikot" evidence="14">
    <location>
        <position position="789"/>
    </location>
</feature>